<evidence type="ECO:0000259" key="6">
    <source>
        <dbReference type="PROSITE" id="PS00745"/>
    </source>
</evidence>
<evidence type="ECO:0000256" key="5">
    <source>
        <dbReference type="NCBIfam" id="TIGR00020"/>
    </source>
</evidence>
<dbReference type="AlphaFoldDB" id="A0A2H0W210"/>
<accession>A0A2H0W210</accession>
<dbReference type="InterPro" id="IPR005139">
    <property type="entry name" value="PCRF"/>
</dbReference>
<evidence type="ECO:0000256" key="1">
    <source>
        <dbReference type="ARBA" id="ARBA00010835"/>
    </source>
</evidence>
<dbReference type="FunFam" id="3.30.160.20:FF:000004">
    <property type="entry name" value="Peptide chain release factor 1"/>
    <property type="match status" value="1"/>
</dbReference>
<dbReference type="Proteomes" id="UP000230935">
    <property type="component" value="Unassembled WGS sequence"/>
</dbReference>
<evidence type="ECO:0000256" key="2">
    <source>
        <dbReference type="ARBA" id="ARBA00022481"/>
    </source>
</evidence>
<comment type="subcellular location">
    <subcellularLocation>
        <location evidence="4">Cytoplasm</location>
    </subcellularLocation>
</comment>
<dbReference type="PANTHER" id="PTHR43116:SF3">
    <property type="entry name" value="CLASS I PEPTIDE CHAIN RELEASE FACTOR"/>
    <property type="match status" value="1"/>
</dbReference>
<protein>
    <recommendedName>
        <fullName evidence="4 5">Peptide chain release factor 2</fullName>
        <shortName evidence="4">RF-2</shortName>
    </recommendedName>
</protein>
<dbReference type="PANTHER" id="PTHR43116">
    <property type="entry name" value="PEPTIDE CHAIN RELEASE FACTOR 2"/>
    <property type="match status" value="1"/>
</dbReference>
<evidence type="ECO:0000313" key="7">
    <source>
        <dbReference type="EMBL" id="PIS05376.1"/>
    </source>
</evidence>
<evidence type="ECO:0000313" key="8">
    <source>
        <dbReference type="Proteomes" id="UP000230935"/>
    </source>
</evidence>
<dbReference type="SUPFAM" id="SSF75620">
    <property type="entry name" value="Release factor"/>
    <property type="match status" value="1"/>
</dbReference>
<dbReference type="GO" id="GO:0016149">
    <property type="term" value="F:translation release factor activity, codon specific"/>
    <property type="evidence" value="ECO:0007669"/>
    <property type="project" value="UniProtKB-UniRule"/>
</dbReference>
<feature type="domain" description="Prokaryotic-type class I peptide chain release factors" evidence="6">
    <location>
        <begin position="228"/>
        <end position="244"/>
    </location>
</feature>
<dbReference type="InterPro" id="IPR000352">
    <property type="entry name" value="Pep_chain_release_fac_I"/>
</dbReference>
<dbReference type="Gene3D" id="3.30.160.20">
    <property type="match status" value="1"/>
</dbReference>
<dbReference type="SMART" id="SM00937">
    <property type="entry name" value="PCRF"/>
    <property type="match status" value="1"/>
</dbReference>
<evidence type="ECO:0000256" key="3">
    <source>
        <dbReference type="ARBA" id="ARBA00022917"/>
    </source>
</evidence>
<dbReference type="Gene3D" id="1.20.58.410">
    <property type="entry name" value="Release factor"/>
    <property type="match status" value="1"/>
</dbReference>
<dbReference type="HAMAP" id="MF_00094">
    <property type="entry name" value="Rel_fac_2"/>
    <property type="match status" value="1"/>
</dbReference>
<keyword evidence="4" id="KW-0963">Cytoplasm</keyword>
<comment type="caution">
    <text evidence="7">The sequence shown here is derived from an EMBL/GenBank/DDBJ whole genome shotgun (WGS) entry which is preliminary data.</text>
</comment>
<keyword evidence="3 4" id="KW-0648">Protein biosynthesis</keyword>
<comment type="similarity">
    <text evidence="1 4">Belongs to the prokaryotic/mitochondrial release factor family.</text>
</comment>
<dbReference type="InterPro" id="IPR045853">
    <property type="entry name" value="Pep_chain_release_fac_I_sf"/>
</dbReference>
<dbReference type="EMBL" id="PEZZ01000007">
    <property type="protein sequence ID" value="PIS05376.1"/>
    <property type="molecule type" value="Genomic_DNA"/>
</dbReference>
<reference evidence="8" key="1">
    <citation type="submission" date="2017-09" db="EMBL/GenBank/DDBJ databases">
        <title>Depth-based differentiation of microbial function through sediment-hosted aquifers and enrichment of novel symbionts in the deep terrestrial subsurface.</title>
        <authorList>
            <person name="Probst A.J."/>
            <person name="Ladd B."/>
            <person name="Jarett J.K."/>
            <person name="Geller-Mcgrath D.E."/>
            <person name="Sieber C.M.K."/>
            <person name="Emerson J.B."/>
            <person name="Anantharaman K."/>
            <person name="Thomas B.C."/>
            <person name="Malmstrom R."/>
            <person name="Stieglmeier M."/>
            <person name="Klingl A."/>
            <person name="Woyke T."/>
            <person name="Ryan C.M."/>
            <person name="Banfield J.F."/>
        </authorList>
    </citation>
    <scope>NUCLEOTIDE SEQUENCE [LARGE SCALE GENOMIC DNA]</scope>
</reference>
<sequence>MRGGYFDLEGLKQRLVKFEQEMAAPDFWQDQSRAAKVSQEAEHLKQDILAWDNLSSEIESAKSLAEELAEADDHSLEKELNRKYQELLKQYQEREFFLLFSGKHDKSDAVLTIHAGTGGTEAQDWTEMLMRMYLRFCEKRGWATTVIDEARGNEAGVKRVSIEVSGRYAFGHLKAEAGTHRLVRISPFDAEKMRHTSFALVEVVPIFPELTDEDVVIKDEDLRVDVFRSSGKGGQSVNTTDSAVRMVHVPTGITVSCQNERSQAQNKATALKILKSKLFLRKMEERQKEQDSARGEVLPAAWGNQIRSYVLHPYHMVKDHRTNFETSNPGVVLDGDLDNFIKAYLEHSVKANESNN</sequence>
<dbReference type="Gene3D" id="3.30.70.1660">
    <property type="match status" value="1"/>
</dbReference>
<proteinExistence type="inferred from homology"/>
<name>A0A2H0W210_9BACT</name>
<dbReference type="Pfam" id="PF00472">
    <property type="entry name" value="RF-1"/>
    <property type="match status" value="1"/>
</dbReference>
<comment type="function">
    <text evidence="4">Peptide chain release factor 2 directs the termination of translation in response to the peptide chain termination codons UGA and UAA.</text>
</comment>
<keyword evidence="2 4" id="KW-0488">Methylation</keyword>
<evidence type="ECO:0000256" key="4">
    <source>
        <dbReference type="HAMAP-Rule" id="MF_00094"/>
    </source>
</evidence>
<feature type="modified residue" description="N5-methylglutamine" evidence="4">
    <location>
        <position position="235"/>
    </location>
</feature>
<dbReference type="GO" id="GO:0005737">
    <property type="term" value="C:cytoplasm"/>
    <property type="evidence" value="ECO:0007669"/>
    <property type="project" value="UniProtKB-SubCell"/>
</dbReference>
<dbReference type="PROSITE" id="PS00745">
    <property type="entry name" value="RF_PROK_I"/>
    <property type="match status" value="1"/>
</dbReference>
<dbReference type="NCBIfam" id="TIGR00020">
    <property type="entry name" value="prfB"/>
    <property type="match status" value="1"/>
</dbReference>
<dbReference type="Pfam" id="PF03462">
    <property type="entry name" value="PCRF"/>
    <property type="match status" value="1"/>
</dbReference>
<gene>
    <name evidence="4" type="primary">prfB</name>
    <name evidence="7" type="ORF">COT81_01180</name>
</gene>
<dbReference type="InterPro" id="IPR004374">
    <property type="entry name" value="PrfB"/>
</dbReference>
<organism evidence="7 8">
    <name type="scientific">Candidatus Buchananbacteria bacterium CG10_big_fil_rev_8_21_14_0_10_42_9</name>
    <dbReference type="NCBI Taxonomy" id="1974526"/>
    <lineage>
        <taxon>Bacteria</taxon>
        <taxon>Candidatus Buchananiibacteriota</taxon>
    </lineage>
</organism>
<comment type="PTM">
    <text evidence="4">Methylated by PrmC. Methylation increases the termination efficiency of RF2.</text>
</comment>